<gene>
    <name evidence="1" type="ORF">POPTR_006G191700v4</name>
</gene>
<dbReference type="Proteomes" id="UP000006729">
    <property type="component" value="Chromosome 6"/>
</dbReference>
<proteinExistence type="predicted"/>
<protein>
    <submittedName>
        <fullName evidence="1">Uncharacterized protein</fullName>
    </submittedName>
</protein>
<keyword evidence="2" id="KW-1185">Reference proteome</keyword>
<organism evidence="1 2">
    <name type="scientific">Populus trichocarpa</name>
    <name type="common">Western balsam poplar</name>
    <name type="synonym">Populus balsamifera subsp. trichocarpa</name>
    <dbReference type="NCBI Taxonomy" id="3694"/>
    <lineage>
        <taxon>Eukaryota</taxon>
        <taxon>Viridiplantae</taxon>
        <taxon>Streptophyta</taxon>
        <taxon>Embryophyta</taxon>
        <taxon>Tracheophyta</taxon>
        <taxon>Spermatophyta</taxon>
        <taxon>Magnoliopsida</taxon>
        <taxon>eudicotyledons</taxon>
        <taxon>Gunneridae</taxon>
        <taxon>Pentapetalae</taxon>
        <taxon>rosids</taxon>
        <taxon>fabids</taxon>
        <taxon>Malpighiales</taxon>
        <taxon>Salicaceae</taxon>
        <taxon>Saliceae</taxon>
        <taxon>Populus</taxon>
    </lineage>
</organism>
<accession>A0ACC0SVA2</accession>
<evidence type="ECO:0000313" key="2">
    <source>
        <dbReference type="Proteomes" id="UP000006729"/>
    </source>
</evidence>
<reference evidence="1 2" key="1">
    <citation type="journal article" date="2006" name="Science">
        <title>The genome of black cottonwood, Populus trichocarpa (Torr. &amp; Gray).</title>
        <authorList>
            <person name="Tuskan G.A."/>
            <person name="Difazio S."/>
            <person name="Jansson S."/>
            <person name="Bohlmann J."/>
            <person name="Grigoriev I."/>
            <person name="Hellsten U."/>
            <person name="Putnam N."/>
            <person name="Ralph S."/>
            <person name="Rombauts S."/>
            <person name="Salamov A."/>
            <person name="Schein J."/>
            <person name="Sterck L."/>
            <person name="Aerts A."/>
            <person name="Bhalerao R.R."/>
            <person name="Bhalerao R.P."/>
            <person name="Blaudez D."/>
            <person name="Boerjan W."/>
            <person name="Brun A."/>
            <person name="Brunner A."/>
            <person name="Busov V."/>
            <person name="Campbell M."/>
            <person name="Carlson J."/>
            <person name="Chalot M."/>
            <person name="Chapman J."/>
            <person name="Chen G.L."/>
            <person name="Cooper D."/>
            <person name="Coutinho P.M."/>
            <person name="Couturier J."/>
            <person name="Covert S."/>
            <person name="Cronk Q."/>
            <person name="Cunningham R."/>
            <person name="Davis J."/>
            <person name="Degroeve S."/>
            <person name="Dejardin A."/>
            <person name="Depamphilis C."/>
            <person name="Detter J."/>
            <person name="Dirks B."/>
            <person name="Dubchak I."/>
            <person name="Duplessis S."/>
            <person name="Ehlting J."/>
            <person name="Ellis B."/>
            <person name="Gendler K."/>
            <person name="Goodstein D."/>
            <person name="Gribskov M."/>
            <person name="Grimwood J."/>
            <person name="Groover A."/>
            <person name="Gunter L."/>
            <person name="Hamberger B."/>
            <person name="Heinze B."/>
            <person name="Helariutta Y."/>
            <person name="Henrissat B."/>
            <person name="Holligan D."/>
            <person name="Holt R."/>
            <person name="Huang W."/>
            <person name="Islam-Faridi N."/>
            <person name="Jones S."/>
            <person name="Jones-Rhoades M."/>
            <person name="Jorgensen R."/>
            <person name="Joshi C."/>
            <person name="Kangasjarvi J."/>
            <person name="Karlsson J."/>
            <person name="Kelleher C."/>
            <person name="Kirkpatrick R."/>
            <person name="Kirst M."/>
            <person name="Kohler A."/>
            <person name="Kalluri U."/>
            <person name="Larimer F."/>
            <person name="Leebens-Mack J."/>
            <person name="Leple J.C."/>
            <person name="Locascio P."/>
            <person name="Lou Y."/>
            <person name="Lucas S."/>
            <person name="Martin F."/>
            <person name="Montanini B."/>
            <person name="Napoli C."/>
            <person name="Nelson D.R."/>
            <person name="Nelson C."/>
            <person name="Nieminen K."/>
            <person name="Nilsson O."/>
            <person name="Pereda V."/>
            <person name="Peter G."/>
            <person name="Philippe R."/>
            <person name="Pilate G."/>
            <person name="Poliakov A."/>
            <person name="Razumovskaya J."/>
            <person name="Richardson P."/>
            <person name="Rinaldi C."/>
            <person name="Ritland K."/>
            <person name="Rouze P."/>
            <person name="Ryaboy D."/>
            <person name="Schmutz J."/>
            <person name="Schrader J."/>
            <person name="Segerman B."/>
            <person name="Shin H."/>
            <person name="Siddiqui A."/>
            <person name="Sterky F."/>
            <person name="Terry A."/>
            <person name="Tsai C.J."/>
            <person name="Uberbacher E."/>
            <person name="Unneberg P."/>
            <person name="Vahala J."/>
            <person name="Wall K."/>
            <person name="Wessler S."/>
            <person name="Yang G."/>
            <person name="Yin T."/>
            <person name="Douglas C."/>
            <person name="Marra M."/>
            <person name="Sandberg G."/>
            <person name="Van de Peer Y."/>
            <person name="Rokhsar D."/>
        </authorList>
    </citation>
    <scope>NUCLEOTIDE SEQUENCE [LARGE SCALE GENOMIC DNA]</scope>
    <source>
        <strain evidence="2">cv. Nisqually</strain>
    </source>
</reference>
<name>A0ACC0SVA2_POPTR</name>
<comment type="caution">
    <text evidence="1">The sequence shown here is derived from an EMBL/GenBank/DDBJ whole genome shotgun (WGS) entry which is preliminary data.</text>
</comment>
<evidence type="ECO:0000313" key="1">
    <source>
        <dbReference type="EMBL" id="KAI9393181.1"/>
    </source>
</evidence>
<sequence>METSFLLKLTIPLSCHLDVCLLQLININKTNSCHSLKSSALLSMILKPLHYPSSFSTNTAIKCLFQVLVSFIFSPFPFTTTKIAIESCFISTPVGTTLHVIVFEPSQETTQIKSNAIVLVHPYSKMGGSRTLVHGIASRLSIKGFTAITFDMRSVGRSTGVFLMVLLKFRCRCCLYSGLLKVASKQDFEGTAHAFHVDW</sequence>
<dbReference type="EMBL" id="CM009295">
    <property type="protein sequence ID" value="KAI9393181.1"/>
    <property type="molecule type" value="Genomic_DNA"/>
</dbReference>